<dbReference type="GO" id="GO:0005506">
    <property type="term" value="F:iron ion binding"/>
    <property type="evidence" value="ECO:0007669"/>
    <property type="project" value="InterPro"/>
</dbReference>
<protein>
    <recommendedName>
        <fullName evidence="11">Cytochrome P450</fullName>
    </recommendedName>
</protein>
<dbReference type="GO" id="GO:0016020">
    <property type="term" value="C:membrane"/>
    <property type="evidence" value="ECO:0007669"/>
    <property type="project" value="UniProtKB-SubCell"/>
</dbReference>
<evidence type="ECO:0000256" key="6">
    <source>
        <dbReference type="ARBA" id="ARBA00023002"/>
    </source>
</evidence>
<evidence type="ECO:0000256" key="4">
    <source>
        <dbReference type="ARBA" id="ARBA00022723"/>
    </source>
</evidence>
<reference evidence="9" key="1">
    <citation type="journal article" date="2021" name="IMA Fungus">
        <title>Genomic characterization of three marine fungi, including Emericellopsis atlantica sp. nov. with signatures of a generalist lifestyle and marine biomass degradation.</title>
        <authorList>
            <person name="Hagestad O.C."/>
            <person name="Hou L."/>
            <person name="Andersen J.H."/>
            <person name="Hansen E.H."/>
            <person name="Altermark B."/>
            <person name="Li C."/>
            <person name="Kuhnert E."/>
            <person name="Cox R.J."/>
            <person name="Crous P.W."/>
            <person name="Spatafora J.W."/>
            <person name="Lail K."/>
            <person name="Amirebrahimi M."/>
            <person name="Lipzen A."/>
            <person name="Pangilinan J."/>
            <person name="Andreopoulos W."/>
            <person name="Hayes R.D."/>
            <person name="Ng V."/>
            <person name="Grigoriev I.V."/>
            <person name="Jackson S.A."/>
            <person name="Sutton T.D.S."/>
            <person name="Dobson A.D.W."/>
            <person name="Rama T."/>
        </authorList>
    </citation>
    <scope>NUCLEOTIDE SEQUENCE</scope>
    <source>
        <strain evidence="9">TRa018bII</strain>
    </source>
</reference>
<keyword evidence="5" id="KW-1133">Transmembrane helix</keyword>
<dbReference type="OrthoDB" id="10029320at2759"/>
<keyword evidence="6" id="KW-0560">Oxidoreductase</keyword>
<evidence type="ECO:0000256" key="7">
    <source>
        <dbReference type="ARBA" id="ARBA00023004"/>
    </source>
</evidence>
<evidence type="ECO:0000313" key="10">
    <source>
        <dbReference type="Proteomes" id="UP000824998"/>
    </source>
</evidence>
<keyword evidence="10" id="KW-1185">Reference proteome</keyword>
<dbReference type="GO" id="GO:0004497">
    <property type="term" value="F:monooxygenase activity"/>
    <property type="evidence" value="ECO:0007669"/>
    <property type="project" value="InterPro"/>
</dbReference>
<dbReference type="PANTHER" id="PTHR24282:SF211">
    <property type="entry name" value="CYTOCHROME P450-RELATED"/>
    <property type="match status" value="1"/>
</dbReference>
<sequence length="428" mass="48380">MTLNWPISILALFGLILILLRRLQSFYQNFIVRVTTAHDASILLQHSDLSSRAKPNRRLVDAFGIRNAFTTIDECFHRDSVSEIKSQLRMSGENDWIKVSSQAKSLVTSLKSPAEKIEDLGPLEELVQNFVFRVTLSHFFKGTPEISDDFVNYLASSINSLWNASKTCASVSQEEVLKKSRNELLKCLSHIFGLCPPLDHLGDERNPLNKLLPAYETMWRVVLRCFIEVKFKSTDKTIHVALLKFFEKPTQEQFEAATPQGVSAKAIVLETLRLYPPTRRIHRFTEPIGVSSFLLHALWLVTRLVNFNAGVPNKKAHHAIDVEYLHRDPVTWGEDSLEFNPSRIKHMKKPAFMPFGKGPYICPAGNTFAPMMIGICVGALLDGFQDVGPKVWRLVDEKKLEVDFSARPAPLGNGREGLPIWSLAQMNV</sequence>
<dbReference type="InterPro" id="IPR036396">
    <property type="entry name" value="Cyt_P450_sf"/>
</dbReference>
<proteinExistence type="predicted"/>
<evidence type="ECO:0000256" key="2">
    <source>
        <dbReference type="ARBA" id="ARBA00022617"/>
    </source>
</evidence>
<evidence type="ECO:0000256" key="5">
    <source>
        <dbReference type="ARBA" id="ARBA00022989"/>
    </source>
</evidence>
<dbReference type="EMBL" id="MU251895">
    <property type="protein sequence ID" value="KAG9228605.1"/>
    <property type="molecule type" value="Genomic_DNA"/>
</dbReference>
<dbReference type="GO" id="GO:0020037">
    <property type="term" value="F:heme binding"/>
    <property type="evidence" value="ECO:0007669"/>
    <property type="project" value="InterPro"/>
</dbReference>
<keyword evidence="8" id="KW-0472">Membrane</keyword>
<dbReference type="PANTHER" id="PTHR24282">
    <property type="entry name" value="CYTOCHROME P450 FAMILY MEMBER"/>
    <property type="match status" value="1"/>
</dbReference>
<dbReference type="InterPro" id="IPR001128">
    <property type="entry name" value="Cyt_P450"/>
</dbReference>
<keyword evidence="4" id="KW-0479">Metal-binding</keyword>
<gene>
    <name evidence="9" type="ORF">BJ875DRAFT_489698</name>
</gene>
<name>A0A9P7Y8W5_9HELO</name>
<evidence type="ECO:0000256" key="8">
    <source>
        <dbReference type="ARBA" id="ARBA00023136"/>
    </source>
</evidence>
<keyword evidence="2" id="KW-0349">Heme</keyword>
<dbReference type="AlphaFoldDB" id="A0A9P7Y8W5"/>
<keyword evidence="7" id="KW-0408">Iron</keyword>
<accession>A0A9P7Y8W5</accession>
<comment type="subcellular location">
    <subcellularLocation>
        <location evidence="1">Membrane</location>
    </subcellularLocation>
</comment>
<evidence type="ECO:0000256" key="3">
    <source>
        <dbReference type="ARBA" id="ARBA00022692"/>
    </source>
</evidence>
<dbReference type="InterPro" id="IPR050665">
    <property type="entry name" value="Cytochrome_P450_Monooxygen"/>
</dbReference>
<evidence type="ECO:0008006" key="11">
    <source>
        <dbReference type="Google" id="ProtNLM"/>
    </source>
</evidence>
<dbReference type="Proteomes" id="UP000824998">
    <property type="component" value="Unassembled WGS sequence"/>
</dbReference>
<keyword evidence="3" id="KW-0812">Transmembrane</keyword>
<evidence type="ECO:0000313" key="9">
    <source>
        <dbReference type="EMBL" id="KAG9228605.1"/>
    </source>
</evidence>
<evidence type="ECO:0000256" key="1">
    <source>
        <dbReference type="ARBA" id="ARBA00004370"/>
    </source>
</evidence>
<organism evidence="9 10">
    <name type="scientific">Amylocarpus encephaloides</name>
    <dbReference type="NCBI Taxonomy" id="45428"/>
    <lineage>
        <taxon>Eukaryota</taxon>
        <taxon>Fungi</taxon>
        <taxon>Dikarya</taxon>
        <taxon>Ascomycota</taxon>
        <taxon>Pezizomycotina</taxon>
        <taxon>Leotiomycetes</taxon>
        <taxon>Helotiales</taxon>
        <taxon>Helotiales incertae sedis</taxon>
        <taxon>Amylocarpus</taxon>
    </lineage>
</organism>
<dbReference type="SUPFAM" id="SSF48264">
    <property type="entry name" value="Cytochrome P450"/>
    <property type="match status" value="2"/>
</dbReference>
<dbReference type="Gene3D" id="1.10.630.10">
    <property type="entry name" value="Cytochrome P450"/>
    <property type="match status" value="1"/>
</dbReference>
<dbReference type="GO" id="GO:0016705">
    <property type="term" value="F:oxidoreductase activity, acting on paired donors, with incorporation or reduction of molecular oxygen"/>
    <property type="evidence" value="ECO:0007669"/>
    <property type="project" value="InterPro"/>
</dbReference>
<comment type="caution">
    <text evidence="9">The sequence shown here is derived from an EMBL/GenBank/DDBJ whole genome shotgun (WGS) entry which is preliminary data.</text>
</comment>
<dbReference type="Pfam" id="PF00067">
    <property type="entry name" value="p450"/>
    <property type="match status" value="1"/>
</dbReference>